<organism evidence="10 11">
    <name type="scientific">Asaccharospora irregularis DSM 2635</name>
    <dbReference type="NCBI Taxonomy" id="1121321"/>
    <lineage>
        <taxon>Bacteria</taxon>
        <taxon>Bacillati</taxon>
        <taxon>Bacillota</taxon>
        <taxon>Clostridia</taxon>
        <taxon>Peptostreptococcales</taxon>
        <taxon>Peptostreptococcaceae</taxon>
        <taxon>Asaccharospora</taxon>
    </lineage>
</organism>
<feature type="domain" description="Citrate transporter-like" evidence="9">
    <location>
        <begin position="16"/>
        <end position="364"/>
    </location>
</feature>
<evidence type="ECO:0000256" key="8">
    <source>
        <dbReference type="SAM" id="Phobius"/>
    </source>
</evidence>
<dbReference type="PRINTS" id="PR00758">
    <property type="entry name" value="ARSENICPUMP"/>
</dbReference>
<dbReference type="InterPro" id="IPR004680">
    <property type="entry name" value="Cit_transptr-like_dom"/>
</dbReference>
<reference evidence="11" key="1">
    <citation type="submission" date="2016-11" db="EMBL/GenBank/DDBJ databases">
        <authorList>
            <person name="Varghese N."/>
            <person name="Submissions S."/>
        </authorList>
    </citation>
    <scope>NUCLEOTIDE SEQUENCE [LARGE SCALE GENOMIC DNA]</scope>
    <source>
        <strain evidence="11">DSM 2635</strain>
    </source>
</reference>
<comment type="similarity">
    <text evidence="2">Belongs to the CitM (TC 2.A.11) transporter family.</text>
</comment>
<evidence type="ECO:0000313" key="10">
    <source>
        <dbReference type="EMBL" id="SHH01531.1"/>
    </source>
</evidence>
<feature type="transmembrane region" description="Helical" evidence="8">
    <location>
        <begin position="279"/>
        <end position="299"/>
    </location>
</feature>
<feature type="transmembrane region" description="Helical" evidence="8">
    <location>
        <begin position="172"/>
        <end position="195"/>
    </location>
</feature>
<evidence type="ECO:0000256" key="6">
    <source>
        <dbReference type="ARBA" id="ARBA00022989"/>
    </source>
</evidence>
<evidence type="ECO:0000256" key="3">
    <source>
        <dbReference type="ARBA" id="ARBA00022448"/>
    </source>
</evidence>
<feature type="transmembrane region" description="Helical" evidence="8">
    <location>
        <begin position="28"/>
        <end position="45"/>
    </location>
</feature>
<comment type="subcellular location">
    <subcellularLocation>
        <location evidence="1">Cell membrane</location>
        <topology evidence="1">Multi-pass membrane protein</topology>
    </subcellularLocation>
</comment>
<protein>
    <submittedName>
        <fullName evidence="10">Na+/H+ antiporter NhaD</fullName>
    </submittedName>
</protein>
<dbReference type="PANTHER" id="PTHR43568">
    <property type="entry name" value="P PROTEIN"/>
    <property type="match status" value="1"/>
</dbReference>
<keyword evidence="7 8" id="KW-0472">Membrane</keyword>
<dbReference type="InterPro" id="IPR051475">
    <property type="entry name" value="Diverse_Ion_Transporter"/>
</dbReference>
<dbReference type="AlphaFoldDB" id="A0A1M5PIJ3"/>
<dbReference type="Proteomes" id="UP000243255">
    <property type="component" value="Unassembled WGS sequence"/>
</dbReference>
<feature type="transmembrane region" description="Helical" evidence="8">
    <location>
        <begin position="357"/>
        <end position="378"/>
    </location>
</feature>
<keyword evidence="3" id="KW-0813">Transport</keyword>
<dbReference type="Pfam" id="PF03600">
    <property type="entry name" value="CitMHS"/>
    <property type="match status" value="1"/>
</dbReference>
<feature type="transmembrane region" description="Helical" evidence="8">
    <location>
        <begin position="94"/>
        <end position="118"/>
    </location>
</feature>
<feature type="transmembrane region" description="Helical" evidence="8">
    <location>
        <begin position="223"/>
        <end position="244"/>
    </location>
</feature>
<keyword evidence="4" id="KW-1003">Cell membrane</keyword>
<dbReference type="GO" id="GO:0015105">
    <property type="term" value="F:arsenite transmembrane transporter activity"/>
    <property type="evidence" value="ECO:0007669"/>
    <property type="project" value="InterPro"/>
</dbReference>
<evidence type="ECO:0000259" key="9">
    <source>
        <dbReference type="Pfam" id="PF03600"/>
    </source>
</evidence>
<feature type="transmembrane region" description="Helical" evidence="8">
    <location>
        <begin position="319"/>
        <end position="345"/>
    </location>
</feature>
<dbReference type="EMBL" id="FQWX01000014">
    <property type="protein sequence ID" value="SHH01531.1"/>
    <property type="molecule type" value="Genomic_DNA"/>
</dbReference>
<evidence type="ECO:0000256" key="4">
    <source>
        <dbReference type="ARBA" id="ARBA00022475"/>
    </source>
</evidence>
<dbReference type="CDD" id="cd01116">
    <property type="entry name" value="P_permease"/>
    <property type="match status" value="1"/>
</dbReference>
<dbReference type="STRING" id="1121321.SAMN04488530_11453"/>
<sequence length="422" mass="45914">MGIKPLIAVIIFLVVMLAIITEKINRCIAALSGALLMIIFRIITLEEGLQHVDFNTLGVLVGMMIFVSVAKNSGLFEYIAIWTAKKTKGDPWKIMIYFVIITAVLSAVLDNVTTVLLVGPMTIVITQILGLNPVPFLITQIIASNVGGTATLIGDPPNIMIGSAANISFLDFVVNLGPVVVVILISMIFCFKFIYKKNLIVDKECQDAILKLDEKVAIKDKKLLIKSVIMIFFVLFGFALHNTIKLESSVVALTGAVIMLFIGKQDIDDILASVEWSTIFFFIGLFVVVGGLVEVGIIHRLATILIESTKGHMMLTVLIILWLSAIISSFLDNIPFVATLIPLILTMQAEGIDVMPLWWATSLGACLGGNGTLIGASANVVLASVGQKNGHPISFKEYFKIGFPLMIVSIIISTVYLIIKFQ</sequence>
<dbReference type="GO" id="GO:0005886">
    <property type="term" value="C:plasma membrane"/>
    <property type="evidence" value="ECO:0007669"/>
    <property type="project" value="UniProtKB-SubCell"/>
</dbReference>
<proteinExistence type="inferred from homology"/>
<feature type="transmembrane region" description="Helical" evidence="8">
    <location>
        <begin position="57"/>
        <end position="82"/>
    </location>
</feature>
<accession>A0A1M5PIJ3</accession>
<evidence type="ECO:0000256" key="1">
    <source>
        <dbReference type="ARBA" id="ARBA00004651"/>
    </source>
</evidence>
<dbReference type="RefSeq" id="WP_073126060.1">
    <property type="nucleotide sequence ID" value="NZ_BAABCH010000020.1"/>
</dbReference>
<evidence type="ECO:0000313" key="11">
    <source>
        <dbReference type="Proteomes" id="UP000243255"/>
    </source>
</evidence>
<feature type="transmembrane region" description="Helical" evidence="8">
    <location>
        <begin position="6"/>
        <end position="21"/>
    </location>
</feature>
<keyword evidence="6 8" id="KW-1133">Transmembrane helix</keyword>
<gene>
    <name evidence="10" type="ORF">SAMN04488530_11453</name>
</gene>
<evidence type="ECO:0000256" key="2">
    <source>
        <dbReference type="ARBA" id="ARBA00009843"/>
    </source>
</evidence>
<evidence type="ECO:0000256" key="5">
    <source>
        <dbReference type="ARBA" id="ARBA00022692"/>
    </source>
</evidence>
<dbReference type="PANTHER" id="PTHR43568:SF1">
    <property type="entry name" value="P PROTEIN"/>
    <property type="match status" value="1"/>
</dbReference>
<name>A0A1M5PIJ3_9FIRM</name>
<feature type="transmembrane region" description="Helical" evidence="8">
    <location>
        <begin position="398"/>
        <end position="419"/>
    </location>
</feature>
<dbReference type="InterPro" id="IPR000802">
    <property type="entry name" value="Arsenical_pump_ArsB"/>
</dbReference>
<keyword evidence="5 8" id="KW-0812">Transmembrane</keyword>
<evidence type="ECO:0000256" key="7">
    <source>
        <dbReference type="ARBA" id="ARBA00023136"/>
    </source>
</evidence>
<dbReference type="OrthoDB" id="9765532at2"/>
<keyword evidence="11" id="KW-1185">Reference proteome</keyword>